<evidence type="ECO:0000313" key="1">
    <source>
        <dbReference type="EMBL" id="PWW80040.1"/>
    </source>
</evidence>
<comment type="caution">
    <text evidence="1">The sequence shown here is derived from an EMBL/GenBank/DDBJ whole genome shotgun (WGS) entry which is preliminary data.</text>
</comment>
<dbReference type="Proteomes" id="UP000246991">
    <property type="component" value="Unassembled WGS sequence"/>
</dbReference>
<dbReference type="OrthoDB" id="5425868at2759"/>
<dbReference type="AlphaFoldDB" id="A0A317T1M3"/>
<gene>
    <name evidence="1" type="ORF">C7212DRAFT_308160</name>
</gene>
<keyword evidence="2" id="KW-1185">Reference proteome</keyword>
<dbReference type="EMBL" id="PYWC01000005">
    <property type="protein sequence ID" value="PWW80040.1"/>
    <property type="molecule type" value="Genomic_DNA"/>
</dbReference>
<name>A0A317T1M3_9PEZI</name>
<feature type="non-terminal residue" evidence="1">
    <location>
        <position position="1"/>
    </location>
</feature>
<reference evidence="1 2" key="1">
    <citation type="submission" date="2018-03" db="EMBL/GenBank/DDBJ databases">
        <title>Genomes of Pezizomycetes fungi and the evolution of truffles.</title>
        <authorList>
            <person name="Murat C."/>
            <person name="Payen T."/>
            <person name="Noel B."/>
            <person name="Kuo A."/>
            <person name="Martin F.M."/>
        </authorList>
    </citation>
    <scope>NUCLEOTIDE SEQUENCE [LARGE SCALE GENOMIC DNA]</scope>
    <source>
        <strain evidence="1">091103-1</strain>
    </source>
</reference>
<accession>A0A317T1M3</accession>
<sequence>TVDQALKLKKFGKIKGVDNMQDGLNRIYRLDEFMVILRQELAMRNLREKDVLRCLAHLYHRVSVYAHGNEGIITVSSADYAVSERAAVISLLKIQRKWGGTLEWQEVTDKGREVEYSGGVVESV</sequence>
<proteinExistence type="predicted"/>
<protein>
    <submittedName>
        <fullName evidence="1">Uncharacterized protein</fullName>
    </submittedName>
</protein>
<organism evidence="1 2">
    <name type="scientific">Tuber magnatum</name>
    <name type="common">white Piedmont truffle</name>
    <dbReference type="NCBI Taxonomy" id="42249"/>
    <lineage>
        <taxon>Eukaryota</taxon>
        <taxon>Fungi</taxon>
        <taxon>Dikarya</taxon>
        <taxon>Ascomycota</taxon>
        <taxon>Pezizomycotina</taxon>
        <taxon>Pezizomycetes</taxon>
        <taxon>Pezizales</taxon>
        <taxon>Tuberaceae</taxon>
        <taxon>Tuber</taxon>
    </lineage>
</organism>
<evidence type="ECO:0000313" key="2">
    <source>
        <dbReference type="Proteomes" id="UP000246991"/>
    </source>
</evidence>